<dbReference type="GeneID" id="63731619"/>
<dbReference type="VEuPathDB" id="FungiDB:ASPVEDRAFT_71278"/>
<sequence length="631" mass="70197">MAGLIANPLIAQVLPAELSYASPAIRTRPPTLFAPAPPLSRARRSDGSSSDESLRPGPDGFEETDLRAGGPRLPESPCETTETLPRIYWNHDLFQGHGSYILDTQLRNICQRKNVQPISMRFCGRRSVYEPTTSITFTLLVVARRDQSQGSWISLARKLSNHLRGQGLQGLNVEITDPKFSERPKIHPCLPTDAIFPIWTQVGTDIFDGIDRTGVFTIGCFRIGSDYDLHKCPPTILLGVDKNVRRDWRDLREAVISILDRYNLTAVAVAIRKDNKTTRDGQPGNQDPGARREHCRLDPKMGASISPRTAHDSNGTLGGWVEVKAPTSGEWLPFALTCSHCCFPVEEELCEEDLKVIREWKDRGVNQRDTHRARLLPVDSPSYRDMKKGLKSIAADIEAQKSKPPYQEVENLRREDGFIVPYKENIWRTISKIIRAMEGDQTHMTEFFNSKSHHLGMVFAASGEREMQSTDDPTKLSIRDWALVQPAPSRRAGENTMTPPSTGPGAGWEKLTRLQTDIPGFGDTLLKVGRATGHTPGTYGGLRTCNIVKKIINGKRVEVKTWEHVMLRTGDKATEEGDSGSLVFNDYGGVLGMMFGGSGDYDLGYFTATRDLLADIQLITGLKDVRLCGEE</sequence>
<evidence type="ECO:0000256" key="1">
    <source>
        <dbReference type="SAM" id="MobiDB-lite"/>
    </source>
</evidence>
<feature type="region of interest" description="Disordered" evidence="1">
    <location>
        <begin position="27"/>
        <end position="79"/>
    </location>
</feature>
<keyword evidence="3" id="KW-1185">Reference proteome</keyword>
<dbReference type="AlphaFoldDB" id="A0A1L9PHZ8"/>
<accession>A0A1L9PHZ8</accession>
<dbReference type="OrthoDB" id="5424209at2759"/>
<feature type="region of interest" description="Disordered" evidence="1">
    <location>
        <begin position="275"/>
        <end position="296"/>
    </location>
</feature>
<evidence type="ECO:0008006" key="4">
    <source>
        <dbReference type="Google" id="ProtNLM"/>
    </source>
</evidence>
<organism evidence="2 3">
    <name type="scientific">Aspergillus versicolor CBS 583.65</name>
    <dbReference type="NCBI Taxonomy" id="1036611"/>
    <lineage>
        <taxon>Eukaryota</taxon>
        <taxon>Fungi</taxon>
        <taxon>Dikarya</taxon>
        <taxon>Ascomycota</taxon>
        <taxon>Pezizomycotina</taxon>
        <taxon>Eurotiomycetes</taxon>
        <taxon>Eurotiomycetidae</taxon>
        <taxon>Eurotiales</taxon>
        <taxon>Aspergillaceae</taxon>
        <taxon>Aspergillus</taxon>
        <taxon>Aspergillus subgen. Nidulantes</taxon>
    </lineage>
</organism>
<proteinExistence type="predicted"/>
<evidence type="ECO:0000313" key="3">
    <source>
        <dbReference type="Proteomes" id="UP000184073"/>
    </source>
</evidence>
<reference evidence="3" key="1">
    <citation type="journal article" date="2017" name="Genome Biol.">
        <title>Comparative genomics reveals high biological diversity and specific adaptations in the industrially and medically important fungal genus Aspergillus.</title>
        <authorList>
            <person name="de Vries R.P."/>
            <person name="Riley R."/>
            <person name="Wiebenga A."/>
            <person name="Aguilar-Osorio G."/>
            <person name="Amillis S."/>
            <person name="Uchima C.A."/>
            <person name="Anderluh G."/>
            <person name="Asadollahi M."/>
            <person name="Askin M."/>
            <person name="Barry K."/>
            <person name="Battaglia E."/>
            <person name="Bayram O."/>
            <person name="Benocci T."/>
            <person name="Braus-Stromeyer S.A."/>
            <person name="Caldana C."/>
            <person name="Canovas D."/>
            <person name="Cerqueira G.C."/>
            <person name="Chen F."/>
            <person name="Chen W."/>
            <person name="Choi C."/>
            <person name="Clum A."/>
            <person name="Dos Santos R.A."/>
            <person name="Damasio A.R."/>
            <person name="Diallinas G."/>
            <person name="Emri T."/>
            <person name="Fekete E."/>
            <person name="Flipphi M."/>
            <person name="Freyberg S."/>
            <person name="Gallo A."/>
            <person name="Gournas C."/>
            <person name="Habgood R."/>
            <person name="Hainaut M."/>
            <person name="Harispe M.L."/>
            <person name="Henrissat B."/>
            <person name="Hilden K.S."/>
            <person name="Hope R."/>
            <person name="Hossain A."/>
            <person name="Karabika E."/>
            <person name="Karaffa L."/>
            <person name="Karanyi Z."/>
            <person name="Krasevec N."/>
            <person name="Kuo A."/>
            <person name="Kusch H."/>
            <person name="LaButti K."/>
            <person name="Lagendijk E.L."/>
            <person name="Lapidus A."/>
            <person name="Levasseur A."/>
            <person name="Lindquist E."/>
            <person name="Lipzen A."/>
            <person name="Logrieco A.F."/>
            <person name="MacCabe A."/>
            <person name="Maekelae M.R."/>
            <person name="Malavazi I."/>
            <person name="Melin P."/>
            <person name="Meyer V."/>
            <person name="Mielnichuk N."/>
            <person name="Miskei M."/>
            <person name="Molnar A.P."/>
            <person name="Mule G."/>
            <person name="Ngan C.Y."/>
            <person name="Orejas M."/>
            <person name="Orosz E."/>
            <person name="Ouedraogo J.P."/>
            <person name="Overkamp K.M."/>
            <person name="Park H.-S."/>
            <person name="Perrone G."/>
            <person name="Piumi F."/>
            <person name="Punt P.J."/>
            <person name="Ram A.F."/>
            <person name="Ramon A."/>
            <person name="Rauscher S."/>
            <person name="Record E."/>
            <person name="Riano-Pachon D.M."/>
            <person name="Robert V."/>
            <person name="Roehrig J."/>
            <person name="Ruller R."/>
            <person name="Salamov A."/>
            <person name="Salih N.S."/>
            <person name="Samson R.A."/>
            <person name="Sandor E."/>
            <person name="Sanguinetti M."/>
            <person name="Schuetze T."/>
            <person name="Sepcic K."/>
            <person name="Shelest E."/>
            <person name="Sherlock G."/>
            <person name="Sophianopoulou V."/>
            <person name="Squina F.M."/>
            <person name="Sun H."/>
            <person name="Susca A."/>
            <person name="Todd R.B."/>
            <person name="Tsang A."/>
            <person name="Unkles S.E."/>
            <person name="van de Wiele N."/>
            <person name="van Rossen-Uffink D."/>
            <person name="Oliveira J.V."/>
            <person name="Vesth T.C."/>
            <person name="Visser J."/>
            <person name="Yu J.-H."/>
            <person name="Zhou M."/>
            <person name="Andersen M.R."/>
            <person name="Archer D.B."/>
            <person name="Baker S.E."/>
            <person name="Benoit I."/>
            <person name="Brakhage A.A."/>
            <person name="Braus G.H."/>
            <person name="Fischer R."/>
            <person name="Frisvad J.C."/>
            <person name="Goldman G.H."/>
            <person name="Houbraken J."/>
            <person name="Oakley B."/>
            <person name="Pocsi I."/>
            <person name="Scazzocchio C."/>
            <person name="Seiboth B."/>
            <person name="vanKuyk P.A."/>
            <person name="Wortman J."/>
            <person name="Dyer P.S."/>
            <person name="Grigoriev I.V."/>
        </authorList>
    </citation>
    <scope>NUCLEOTIDE SEQUENCE [LARGE SCALE GENOMIC DNA]</scope>
    <source>
        <strain evidence="3">CBS 583.65</strain>
    </source>
</reference>
<evidence type="ECO:0000313" key="2">
    <source>
        <dbReference type="EMBL" id="OJJ01157.1"/>
    </source>
</evidence>
<dbReference type="SUPFAM" id="SSF50494">
    <property type="entry name" value="Trypsin-like serine proteases"/>
    <property type="match status" value="1"/>
</dbReference>
<dbReference type="InterPro" id="IPR009003">
    <property type="entry name" value="Peptidase_S1_PA"/>
</dbReference>
<gene>
    <name evidence="2" type="ORF">ASPVEDRAFT_71278</name>
</gene>
<dbReference type="STRING" id="1036611.A0A1L9PHZ8"/>
<dbReference type="RefSeq" id="XP_040666919.1">
    <property type="nucleotide sequence ID" value="XM_040816108.1"/>
</dbReference>
<protein>
    <recommendedName>
        <fullName evidence="4">Peptidase S7 domain-containing protein</fullName>
    </recommendedName>
</protein>
<dbReference type="Proteomes" id="UP000184073">
    <property type="component" value="Unassembled WGS sequence"/>
</dbReference>
<feature type="region of interest" description="Disordered" evidence="1">
    <location>
        <begin position="489"/>
        <end position="508"/>
    </location>
</feature>
<name>A0A1L9PHZ8_ASPVE</name>
<dbReference type="EMBL" id="KV878128">
    <property type="protein sequence ID" value="OJJ01157.1"/>
    <property type="molecule type" value="Genomic_DNA"/>
</dbReference>